<dbReference type="RefSeq" id="WP_283434983.1">
    <property type="nucleotide sequence ID" value="NZ_FXUG01000018.1"/>
</dbReference>
<dbReference type="Pfam" id="PF08541">
    <property type="entry name" value="ACP_syn_III_C"/>
    <property type="match status" value="1"/>
</dbReference>
<keyword evidence="5" id="KW-1185">Reference proteome</keyword>
<evidence type="ECO:0000313" key="5">
    <source>
        <dbReference type="Proteomes" id="UP001158067"/>
    </source>
</evidence>
<name>A0ABY1QLM9_9BACT</name>
<evidence type="ECO:0000256" key="1">
    <source>
        <dbReference type="ARBA" id="ARBA00022679"/>
    </source>
</evidence>
<dbReference type="InterPro" id="IPR016039">
    <property type="entry name" value="Thiolase-like"/>
</dbReference>
<keyword evidence="2" id="KW-0012">Acyltransferase</keyword>
<organism evidence="4 5">
    <name type="scientific">Neorhodopirellula lusitana</name>
    <dbReference type="NCBI Taxonomy" id="445327"/>
    <lineage>
        <taxon>Bacteria</taxon>
        <taxon>Pseudomonadati</taxon>
        <taxon>Planctomycetota</taxon>
        <taxon>Planctomycetia</taxon>
        <taxon>Pirellulales</taxon>
        <taxon>Pirellulaceae</taxon>
        <taxon>Neorhodopirellula</taxon>
    </lineage>
</organism>
<dbReference type="Gene3D" id="3.40.47.10">
    <property type="match status" value="2"/>
</dbReference>
<feature type="domain" description="Beta-ketoacyl-[acyl-carrier-protein] synthase III C-terminal" evidence="3">
    <location>
        <begin position="316"/>
        <end position="352"/>
    </location>
</feature>
<comment type="caution">
    <text evidence="4">The sequence shown here is derived from an EMBL/GenBank/DDBJ whole genome shotgun (WGS) entry which is preliminary data.</text>
</comment>
<evidence type="ECO:0000256" key="2">
    <source>
        <dbReference type="ARBA" id="ARBA00023315"/>
    </source>
</evidence>
<reference evidence="4 5" key="1">
    <citation type="submission" date="2017-05" db="EMBL/GenBank/DDBJ databases">
        <authorList>
            <person name="Varghese N."/>
            <person name="Submissions S."/>
        </authorList>
    </citation>
    <scope>NUCLEOTIDE SEQUENCE [LARGE SCALE GENOMIC DNA]</scope>
    <source>
        <strain evidence="4 5">DSM 25457</strain>
    </source>
</reference>
<evidence type="ECO:0000259" key="3">
    <source>
        <dbReference type="Pfam" id="PF08541"/>
    </source>
</evidence>
<dbReference type="Proteomes" id="UP001158067">
    <property type="component" value="Unassembled WGS sequence"/>
</dbReference>
<accession>A0ABY1QLM9</accession>
<dbReference type="PANTHER" id="PTHR34069:SF2">
    <property type="entry name" value="BETA-KETOACYL-[ACYL-CARRIER-PROTEIN] SYNTHASE III"/>
    <property type="match status" value="1"/>
</dbReference>
<dbReference type="EMBL" id="FXUG01000018">
    <property type="protein sequence ID" value="SMP74919.1"/>
    <property type="molecule type" value="Genomic_DNA"/>
</dbReference>
<keyword evidence="1" id="KW-0808">Transferase</keyword>
<proteinExistence type="predicted"/>
<protein>
    <submittedName>
        <fullName evidence="4">3-oxoacyl-[acyl-carrier-protein] synthase-3</fullName>
    </submittedName>
</protein>
<dbReference type="PANTHER" id="PTHR34069">
    <property type="entry name" value="3-OXOACYL-[ACYL-CARRIER-PROTEIN] SYNTHASE 3"/>
    <property type="match status" value="1"/>
</dbReference>
<evidence type="ECO:0000313" key="4">
    <source>
        <dbReference type="EMBL" id="SMP74919.1"/>
    </source>
</evidence>
<dbReference type="SUPFAM" id="SSF53901">
    <property type="entry name" value="Thiolase-like"/>
    <property type="match status" value="1"/>
</dbReference>
<gene>
    <name evidence="4" type="ORF">SAMN06265222_11878</name>
</gene>
<dbReference type="CDD" id="cd00827">
    <property type="entry name" value="init_cond_enzymes"/>
    <property type="match status" value="1"/>
</dbReference>
<sequence length="372" mass="41375">MAALHDCFLTRTSSFLPGLNVANDQIETYLGSIAEEADVKKQVLRMNGISGRHYAQDSSQRPTHDVYQLGTNAAQSLFQRPTNESKRSGLPHATYLSAGTTFAPLAGPGIATILHDRLGQQGCLSHPVELSSHAGICTSSAAAMVGAIRAVQTGDHRCAVCVGSEHASEVLKSSVFQVEDDRHLHEDVRKSQWFMSVFLRFMLSDGAGAFLLQDQPDDDGCSLRVDWTHSMSFAPETELCMKMESRNARLTQDVTILSKYLVRFGKESLADAMTKQGDSLDRYRVVLPHMSSFFFRRRMERILQEHSQTPDVPVPYWTNLQTLGNTGAASIYLMLDQFLRKQQLDDGDRILLFIPESGQFNFVLISLTAIVR</sequence>
<dbReference type="InterPro" id="IPR013747">
    <property type="entry name" value="ACP_syn_III_C"/>
</dbReference>